<feature type="domain" description="DHFR" evidence="9">
    <location>
        <begin position="6"/>
        <end position="165"/>
    </location>
</feature>
<dbReference type="GO" id="GO:0005829">
    <property type="term" value="C:cytosol"/>
    <property type="evidence" value="ECO:0007669"/>
    <property type="project" value="TreeGrafter"/>
</dbReference>
<evidence type="ECO:0000256" key="8">
    <source>
        <dbReference type="PIRNR" id="PIRNR000194"/>
    </source>
</evidence>
<dbReference type="FunFam" id="3.40.430.10:FF:000001">
    <property type="entry name" value="Dihydrofolate reductase"/>
    <property type="match status" value="1"/>
</dbReference>
<dbReference type="GO" id="GO:0006730">
    <property type="term" value="P:one-carbon metabolic process"/>
    <property type="evidence" value="ECO:0007669"/>
    <property type="project" value="UniProtKB-KW"/>
</dbReference>
<dbReference type="GO" id="GO:0046655">
    <property type="term" value="P:folic acid metabolic process"/>
    <property type="evidence" value="ECO:0007669"/>
    <property type="project" value="TreeGrafter"/>
</dbReference>
<evidence type="ECO:0000313" key="11">
    <source>
        <dbReference type="Proteomes" id="UP000176493"/>
    </source>
</evidence>
<evidence type="ECO:0000256" key="4">
    <source>
        <dbReference type="ARBA" id="ARBA00022563"/>
    </source>
</evidence>
<comment type="pathway">
    <text evidence="1 8">Cofactor biosynthesis; tetrahydrofolate biosynthesis; 5,6,7,8-tetrahydrofolate from 7,8-dihydrofolate: step 1/1.</text>
</comment>
<reference evidence="10 11" key="1">
    <citation type="journal article" date="2016" name="Nat. Commun.">
        <title>Thousands of microbial genomes shed light on interconnected biogeochemical processes in an aquifer system.</title>
        <authorList>
            <person name="Anantharaman K."/>
            <person name="Brown C.T."/>
            <person name="Hug L.A."/>
            <person name="Sharon I."/>
            <person name="Castelle C.J."/>
            <person name="Probst A.J."/>
            <person name="Thomas B.C."/>
            <person name="Singh A."/>
            <person name="Wilkins M.J."/>
            <person name="Karaoz U."/>
            <person name="Brodie E.L."/>
            <person name="Williams K.H."/>
            <person name="Hubbard S.S."/>
            <person name="Banfield J.F."/>
        </authorList>
    </citation>
    <scope>NUCLEOTIDE SEQUENCE [LARGE SCALE GENOMIC DNA]</scope>
</reference>
<dbReference type="GO" id="GO:0046452">
    <property type="term" value="P:dihydrofolate metabolic process"/>
    <property type="evidence" value="ECO:0007669"/>
    <property type="project" value="TreeGrafter"/>
</dbReference>
<evidence type="ECO:0000313" key="10">
    <source>
        <dbReference type="EMBL" id="OHA22652.1"/>
    </source>
</evidence>
<comment type="catalytic activity">
    <reaction evidence="8">
        <text>(6S)-5,6,7,8-tetrahydrofolate + NADP(+) = 7,8-dihydrofolate + NADPH + H(+)</text>
        <dbReference type="Rhea" id="RHEA:15009"/>
        <dbReference type="ChEBI" id="CHEBI:15378"/>
        <dbReference type="ChEBI" id="CHEBI:57451"/>
        <dbReference type="ChEBI" id="CHEBI:57453"/>
        <dbReference type="ChEBI" id="CHEBI:57783"/>
        <dbReference type="ChEBI" id="CHEBI:58349"/>
        <dbReference type="EC" id="1.5.1.3"/>
    </reaction>
</comment>
<dbReference type="PANTHER" id="PTHR48069">
    <property type="entry name" value="DIHYDROFOLATE REDUCTASE"/>
    <property type="match status" value="1"/>
</dbReference>
<dbReference type="SUPFAM" id="SSF53597">
    <property type="entry name" value="Dihydrofolate reductase-like"/>
    <property type="match status" value="1"/>
</dbReference>
<dbReference type="EC" id="1.5.1.3" evidence="3 8"/>
<keyword evidence="5 8" id="KW-0521">NADP</keyword>
<dbReference type="PROSITE" id="PS51330">
    <property type="entry name" value="DHFR_2"/>
    <property type="match status" value="1"/>
</dbReference>
<keyword evidence="4 8" id="KW-0554">One-carbon metabolism</keyword>
<evidence type="ECO:0000256" key="7">
    <source>
        <dbReference type="ARBA" id="ARBA00025067"/>
    </source>
</evidence>
<dbReference type="UniPathway" id="UPA00077">
    <property type="reaction ID" value="UER00158"/>
</dbReference>
<dbReference type="AlphaFoldDB" id="A0A1G2MI31"/>
<keyword evidence="6 8" id="KW-0560">Oxidoreductase</keyword>
<dbReference type="PRINTS" id="PR00070">
    <property type="entry name" value="DHFR"/>
</dbReference>
<dbReference type="Gene3D" id="3.40.430.10">
    <property type="entry name" value="Dihydrofolate Reductase, subunit A"/>
    <property type="match status" value="1"/>
</dbReference>
<dbReference type="GO" id="GO:0004146">
    <property type="term" value="F:dihydrofolate reductase activity"/>
    <property type="evidence" value="ECO:0007669"/>
    <property type="project" value="UniProtKB-EC"/>
</dbReference>
<evidence type="ECO:0000256" key="2">
    <source>
        <dbReference type="ARBA" id="ARBA00009539"/>
    </source>
</evidence>
<name>A0A1G2MI31_9BACT</name>
<evidence type="ECO:0000259" key="9">
    <source>
        <dbReference type="PROSITE" id="PS51330"/>
    </source>
</evidence>
<dbReference type="PANTHER" id="PTHR48069:SF3">
    <property type="entry name" value="DIHYDROFOLATE REDUCTASE"/>
    <property type="match status" value="1"/>
</dbReference>
<dbReference type="GO" id="GO:0070401">
    <property type="term" value="F:NADP+ binding"/>
    <property type="evidence" value="ECO:0007669"/>
    <property type="project" value="UniProtKB-ARBA"/>
</dbReference>
<dbReference type="CDD" id="cd00209">
    <property type="entry name" value="DHFR"/>
    <property type="match status" value="1"/>
</dbReference>
<organism evidence="10 11">
    <name type="scientific">Candidatus Taylorbacteria bacterium RIFCSPHIGHO2_02_49_25</name>
    <dbReference type="NCBI Taxonomy" id="1802305"/>
    <lineage>
        <taxon>Bacteria</taxon>
        <taxon>Candidatus Tayloriibacteriota</taxon>
    </lineage>
</organism>
<dbReference type="Pfam" id="PF00186">
    <property type="entry name" value="DHFR_1"/>
    <property type="match status" value="1"/>
</dbReference>
<dbReference type="Proteomes" id="UP000176493">
    <property type="component" value="Unassembled WGS sequence"/>
</dbReference>
<comment type="caution">
    <text evidence="10">The sequence shown here is derived from an EMBL/GenBank/DDBJ whole genome shotgun (WGS) entry which is preliminary data.</text>
</comment>
<evidence type="ECO:0000256" key="1">
    <source>
        <dbReference type="ARBA" id="ARBA00004903"/>
    </source>
</evidence>
<accession>A0A1G2MI31</accession>
<gene>
    <name evidence="10" type="ORF">A2W52_04355</name>
</gene>
<evidence type="ECO:0000256" key="5">
    <source>
        <dbReference type="ARBA" id="ARBA00022857"/>
    </source>
</evidence>
<dbReference type="PIRSF" id="PIRSF000194">
    <property type="entry name" value="DHFR"/>
    <property type="match status" value="1"/>
</dbReference>
<comment type="function">
    <text evidence="7 8">Key enzyme in folate metabolism. Catalyzes an essential reaction for de novo glycine and purine synthesis, and for DNA precursor synthesis.</text>
</comment>
<evidence type="ECO:0000256" key="3">
    <source>
        <dbReference type="ARBA" id="ARBA00012856"/>
    </source>
</evidence>
<dbReference type="InterPro" id="IPR012259">
    <property type="entry name" value="DHFR"/>
</dbReference>
<sequence length="166" mass="18670">MQKKPKISIVVAVTKKDAAIGNGGKLLFHISDDLKRFKALTVGHPVIMGRKTFESIGHSLPERANIIVTRNPDFNAEGVMLASSVEEAIEMAGKLDAEVFVIGGGEIYKQALPYTDKLYLTIVESDAKGDVFFPDWRKDFTKETFREERFDEKTGLKYTWVDLERS</sequence>
<dbReference type="InterPro" id="IPR024072">
    <property type="entry name" value="DHFR-like_dom_sf"/>
</dbReference>
<dbReference type="GO" id="GO:0046654">
    <property type="term" value="P:tetrahydrofolate biosynthetic process"/>
    <property type="evidence" value="ECO:0007669"/>
    <property type="project" value="UniProtKB-UniPathway"/>
</dbReference>
<dbReference type="InterPro" id="IPR001796">
    <property type="entry name" value="DHFR_dom"/>
</dbReference>
<protein>
    <recommendedName>
        <fullName evidence="3 8">Dihydrofolate reductase</fullName>
        <ecNumber evidence="3 8">1.5.1.3</ecNumber>
    </recommendedName>
</protein>
<dbReference type="EMBL" id="MHRJ01000022">
    <property type="protein sequence ID" value="OHA22652.1"/>
    <property type="molecule type" value="Genomic_DNA"/>
</dbReference>
<comment type="similarity">
    <text evidence="2 8">Belongs to the dihydrofolate reductase family.</text>
</comment>
<evidence type="ECO:0000256" key="6">
    <source>
        <dbReference type="ARBA" id="ARBA00023002"/>
    </source>
</evidence>
<proteinExistence type="inferred from homology"/>